<dbReference type="Proteomes" id="UP000005442">
    <property type="component" value="Chromosome"/>
</dbReference>
<dbReference type="STRING" id="710685.MycrhN_2601"/>
<dbReference type="HOGENOM" id="CLU_040159_0_0_11"/>
<evidence type="ECO:0000313" key="6">
    <source>
        <dbReference type="Proteomes" id="UP000005442"/>
    </source>
</evidence>
<dbReference type="Pfam" id="PF11887">
    <property type="entry name" value="Mce4_CUP1"/>
    <property type="match status" value="1"/>
</dbReference>
<feature type="transmembrane region" description="Helical" evidence="2">
    <location>
        <begin position="16"/>
        <end position="37"/>
    </location>
</feature>
<evidence type="ECO:0000256" key="2">
    <source>
        <dbReference type="SAM" id="Phobius"/>
    </source>
</evidence>
<dbReference type="Pfam" id="PF02470">
    <property type="entry name" value="MlaD"/>
    <property type="match status" value="1"/>
</dbReference>
<protein>
    <submittedName>
        <fullName evidence="5">Virulence factor Mce family protein</fullName>
    </submittedName>
</protein>
<evidence type="ECO:0000256" key="1">
    <source>
        <dbReference type="SAM" id="MobiDB-lite"/>
    </source>
</evidence>
<keyword evidence="2" id="KW-1133">Transmembrane helix</keyword>
<accession>G8RXD4</accession>
<evidence type="ECO:0000259" key="3">
    <source>
        <dbReference type="Pfam" id="PF02470"/>
    </source>
</evidence>
<keyword evidence="6" id="KW-1185">Reference proteome</keyword>
<dbReference type="InterPro" id="IPR005693">
    <property type="entry name" value="Mce"/>
</dbReference>
<dbReference type="AlphaFoldDB" id="G8RXD4"/>
<feature type="domain" description="Mce/MlaD" evidence="3">
    <location>
        <begin position="45"/>
        <end position="124"/>
    </location>
</feature>
<evidence type="ECO:0000313" key="5">
    <source>
        <dbReference type="EMBL" id="AEV73182.1"/>
    </source>
</evidence>
<dbReference type="InterPro" id="IPR052336">
    <property type="entry name" value="MlaD_Phospholipid_Transporter"/>
</dbReference>
<evidence type="ECO:0000259" key="4">
    <source>
        <dbReference type="Pfam" id="PF11887"/>
    </source>
</evidence>
<dbReference type="KEGG" id="mrh:MycrhN_2601"/>
<dbReference type="InterPro" id="IPR003399">
    <property type="entry name" value="Mce/MlaD"/>
</dbReference>
<feature type="region of interest" description="Disordered" evidence="1">
    <location>
        <begin position="438"/>
        <end position="471"/>
    </location>
</feature>
<dbReference type="EMBL" id="CP003169">
    <property type="protein sequence ID" value="AEV73182.1"/>
    <property type="molecule type" value="Genomic_DNA"/>
</dbReference>
<proteinExistence type="predicted"/>
<dbReference type="NCBIfam" id="TIGR00996">
    <property type="entry name" value="Mtu_fam_mce"/>
    <property type="match status" value="1"/>
</dbReference>
<gene>
    <name evidence="5" type="ordered locus">MycrhN_2601</name>
</gene>
<dbReference type="GO" id="GO:0051701">
    <property type="term" value="P:biological process involved in interaction with host"/>
    <property type="evidence" value="ECO:0007669"/>
    <property type="project" value="TreeGrafter"/>
</dbReference>
<dbReference type="PATRIC" id="fig|710685.3.peg.2589"/>
<sequence>MTAPLNSPRRGGIDPIWWAPVLFLIAAALVALTAMLFSGTLSKNVPLTLVSDRAGLVMEDGAKVKLRGVQIGEVRSIGAESGAGGDLSKLTLKMDPGPFQYLPSNVEAEIKSSTAFGAKYVDLIVPPDGASAEPLKPGSVLHSRNVTVEVNTVFQNLQSVVQAIDPAKLNSVLTAVAESLRGKGDVIGEAITSGNNVLLAVNPRMDTVRKDWQLFGRTTAAYSDAAQDILSILNSFSTTSISISGNAQALDTLLLSAVGFSQSGINTIGANQPNLVRAVNTVVPTTDLLNKYSPTYTCLFLGAQWFLENGGRDALGGNGKSVIMDAALLMGDDPYRFPEHLPKVNATGGPGGKPSCGSLPDISKNYPVKYLVTDTGFGTGLDVRPNPGIGFPGIANYFPVTKANPEPPRIRYPGGPAPGPLPTYPGAPPYGAALYAPDGTPLYPPPPPGVPPQVMPGTPIPPGITTPEGPP</sequence>
<dbReference type="InterPro" id="IPR024516">
    <property type="entry name" value="Mce_C"/>
</dbReference>
<organism evidence="5 6">
    <name type="scientific">Mycolicibacterium rhodesiae (strain NBB3)</name>
    <name type="common">Mycobacterium rhodesiae</name>
    <dbReference type="NCBI Taxonomy" id="710685"/>
    <lineage>
        <taxon>Bacteria</taxon>
        <taxon>Bacillati</taxon>
        <taxon>Actinomycetota</taxon>
        <taxon>Actinomycetes</taxon>
        <taxon>Mycobacteriales</taxon>
        <taxon>Mycobacteriaceae</taxon>
        <taxon>Mycolicibacterium</taxon>
    </lineage>
</organism>
<dbReference type="GO" id="GO:0005576">
    <property type="term" value="C:extracellular region"/>
    <property type="evidence" value="ECO:0007669"/>
    <property type="project" value="TreeGrafter"/>
</dbReference>
<name>G8RXD4_MYCRN</name>
<dbReference type="PANTHER" id="PTHR33371:SF19">
    <property type="entry name" value="MCE-FAMILY PROTEIN MCE4A"/>
    <property type="match status" value="1"/>
</dbReference>
<feature type="domain" description="Mammalian cell entry C-terminal" evidence="4">
    <location>
        <begin position="131"/>
        <end position="350"/>
    </location>
</feature>
<feature type="compositionally biased region" description="Pro residues" evidence="1">
    <location>
        <begin position="442"/>
        <end position="471"/>
    </location>
</feature>
<dbReference type="RefSeq" id="WP_014210992.1">
    <property type="nucleotide sequence ID" value="NC_016604.1"/>
</dbReference>
<dbReference type="PANTHER" id="PTHR33371">
    <property type="entry name" value="INTERMEMBRANE PHOSPHOLIPID TRANSPORT SYSTEM BINDING PROTEIN MLAD-RELATED"/>
    <property type="match status" value="1"/>
</dbReference>
<keyword evidence="2" id="KW-0812">Transmembrane</keyword>
<dbReference type="eggNOG" id="COG1463">
    <property type="taxonomic scope" value="Bacteria"/>
</dbReference>
<keyword evidence="2" id="KW-0472">Membrane</keyword>
<reference evidence="5 6" key="1">
    <citation type="submission" date="2011-12" db="EMBL/GenBank/DDBJ databases">
        <title>Complete sequence of Mycobacterium rhodesiae NBB3.</title>
        <authorList>
            <consortium name="US DOE Joint Genome Institute"/>
            <person name="Lucas S."/>
            <person name="Han J."/>
            <person name="Lapidus A."/>
            <person name="Cheng J.-F."/>
            <person name="Goodwin L."/>
            <person name="Pitluck S."/>
            <person name="Peters L."/>
            <person name="Mikhailova N."/>
            <person name="Gu W."/>
            <person name="Detter J.C."/>
            <person name="Han C."/>
            <person name="Tapia R."/>
            <person name="Land M."/>
            <person name="Hauser L."/>
            <person name="Kyrpides N."/>
            <person name="Ivanova N."/>
            <person name="Pagani I."/>
            <person name="Mattes T."/>
            <person name="Holmes A."/>
            <person name="Rutledge P."/>
            <person name="Paulsen I."/>
            <person name="Coleman N."/>
            <person name="Woyke T."/>
        </authorList>
    </citation>
    <scope>NUCLEOTIDE SEQUENCE [LARGE SCALE GENOMIC DNA]</scope>
    <source>
        <strain evidence="5 6">NBB3</strain>
    </source>
</reference>